<dbReference type="PANTHER" id="PTHR11877:SF46">
    <property type="entry name" value="TYPE III POLYKETIDE SYNTHASE A"/>
    <property type="match status" value="1"/>
</dbReference>
<feature type="domain" description="Chalcone/stilbene synthase N-terminal" evidence="4">
    <location>
        <begin position="62"/>
        <end position="199"/>
    </location>
</feature>
<evidence type="ECO:0000256" key="2">
    <source>
        <dbReference type="ARBA" id="ARBA00022679"/>
    </source>
</evidence>
<evidence type="ECO:0000313" key="7">
    <source>
        <dbReference type="Proteomes" id="UP000266906"/>
    </source>
</evidence>
<protein>
    <submittedName>
        <fullName evidence="6">Naringenin-chalcone synthase</fullName>
    </submittedName>
</protein>
<gene>
    <name evidence="6" type="ORF">EDD38_7449</name>
</gene>
<comment type="caution">
    <text evidence="6">The sequence shown here is derived from an EMBL/GenBank/DDBJ whole genome shotgun (WGS) entry which is preliminary data.</text>
</comment>
<evidence type="ECO:0000256" key="1">
    <source>
        <dbReference type="ARBA" id="ARBA00005531"/>
    </source>
</evidence>
<feature type="active site" description="Acyl-thioester intermediate" evidence="3">
    <location>
        <position position="138"/>
    </location>
</feature>
<evidence type="ECO:0000259" key="4">
    <source>
        <dbReference type="Pfam" id="PF00195"/>
    </source>
</evidence>
<organism evidence="6 7">
    <name type="scientific">Kitasatospora cineracea</name>
    <dbReference type="NCBI Taxonomy" id="88074"/>
    <lineage>
        <taxon>Bacteria</taxon>
        <taxon>Bacillati</taxon>
        <taxon>Actinomycetota</taxon>
        <taxon>Actinomycetes</taxon>
        <taxon>Kitasatosporales</taxon>
        <taxon>Streptomycetaceae</taxon>
        <taxon>Kitasatospora</taxon>
    </lineage>
</organism>
<dbReference type="InterPro" id="IPR001099">
    <property type="entry name" value="Chalcone/stilbene_synt_N"/>
</dbReference>
<dbReference type="GO" id="GO:0016747">
    <property type="term" value="F:acyltransferase activity, transferring groups other than amino-acyl groups"/>
    <property type="evidence" value="ECO:0007669"/>
    <property type="project" value="InterPro"/>
</dbReference>
<dbReference type="InterPro" id="IPR012328">
    <property type="entry name" value="Chalcone/stilbene_synt_C"/>
</dbReference>
<accession>A0A3N4RTG8</accession>
<evidence type="ECO:0000256" key="3">
    <source>
        <dbReference type="PIRSR" id="PIRSR000451-1"/>
    </source>
</evidence>
<dbReference type="Pfam" id="PF00195">
    <property type="entry name" value="Chal_sti_synt_N"/>
    <property type="match status" value="1"/>
</dbReference>
<dbReference type="PANTHER" id="PTHR11877">
    <property type="entry name" value="HYDROXYMETHYLGLUTARYL-COA SYNTHASE"/>
    <property type="match status" value="1"/>
</dbReference>
<sequence length="364" mass="38247">MAVYVARPSIHLPAHLVTRDQILDDMVARHPDHPRLNAVRRVVAQMPTTRRCSRPWATVVSERSAAERNVQAFEDVRAMGAAAAAGVLDLHGVAPGEVDYLITSHSTGDAVPGLDVHLVADLGMSSQVRRRPITQLGCGGGAHALSMAVDAVTARPGSTVLVVVAESLSSIYHHGDTSLEMMIYKALWGDSGAAFLVSDRPLGPGLRVEDTWEYLLPGTAGRYRKRVDDAGVHFDSDKSATQSVNEMAPALLAWLARPLPAGAPGAAEQRGDGGGGGGWPVEFVVAHTGGPAILSDLAKQLGVQDAVLQRSWESLDQVGNLGGASVIDVLERTYSTPPAAGQNGLLIGFGPGFSVSAVKATWVE</sequence>
<reference evidence="6 7" key="1">
    <citation type="submission" date="2018-11" db="EMBL/GenBank/DDBJ databases">
        <title>Sequencing the genomes of 1000 actinobacteria strains.</title>
        <authorList>
            <person name="Klenk H.-P."/>
        </authorList>
    </citation>
    <scope>NUCLEOTIDE SEQUENCE [LARGE SCALE GENOMIC DNA]</scope>
    <source>
        <strain evidence="6 7">DSM 44781</strain>
    </source>
</reference>
<dbReference type="InterPro" id="IPR016039">
    <property type="entry name" value="Thiolase-like"/>
</dbReference>
<comment type="similarity">
    <text evidence="1">Belongs to the thiolase-like superfamily. Chalcone/stilbene synthases family.</text>
</comment>
<dbReference type="RefSeq" id="WP_123821655.1">
    <property type="nucleotide sequence ID" value="NZ_RKQG01000004.1"/>
</dbReference>
<dbReference type="PIRSF" id="PIRSF000451">
    <property type="entry name" value="PKS_III"/>
    <property type="match status" value="1"/>
</dbReference>
<dbReference type="Proteomes" id="UP000266906">
    <property type="component" value="Unassembled WGS sequence"/>
</dbReference>
<keyword evidence="7" id="KW-1185">Reference proteome</keyword>
<dbReference type="Gene3D" id="3.40.47.10">
    <property type="match status" value="2"/>
</dbReference>
<evidence type="ECO:0000313" key="6">
    <source>
        <dbReference type="EMBL" id="RPE27304.1"/>
    </source>
</evidence>
<dbReference type="Pfam" id="PF02797">
    <property type="entry name" value="Chal_sti_synt_C"/>
    <property type="match status" value="1"/>
</dbReference>
<proteinExistence type="inferred from homology"/>
<dbReference type="AlphaFoldDB" id="A0A3N4RTG8"/>
<dbReference type="EMBL" id="RKQG01000004">
    <property type="protein sequence ID" value="RPE27304.1"/>
    <property type="molecule type" value="Genomic_DNA"/>
</dbReference>
<dbReference type="InterPro" id="IPR011141">
    <property type="entry name" value="Polyketide_synthase_type-III"/>
</dbReference>
<name>A0A3N4RTG8_9ACTN</name>
<dbReference type="GO" id="GO:0030639">
    <property type="term" value="P:polyketide biosynthetic process"/>
    <property type="evidence" value="ECO:0007669"/>
    <property type="project" value="TreeGrafter"/>
</dbReference>
<keyword evidence="2" id="KW-0808">Transferase</keyword>
<evidence type="ECO:0000259" key="5">
    <source>
        <dbReference type="Pfam" id="PF02797"/>
    </source>
</evidence>
<dbReference type="SUPFAM" id="SSF53901">
    <property type="entry name" value="Thiolase-like"/>
    <property type="match status" value="2"/>
</dbReference>
<feature type="domain" description="Chalcone/stilbene synthase C-terminal" evidence="5">
    <location>
        <begin position="278"/>
        <end position="358"/>
    </location>
</feature>